<accession>A0ABS3FYX2</accession>
<evidence type="ECO:0000313" key="2">
    <source>
        <dbReference type="Proteomes" id="UP000664844"/>
    </source>
</evidence>
<organism evidence="1 2">
    <name type="scientific">Phormidium pseudopriestleyi FRX01</name>
    <dbReference type="NCBI Taxonomy" id="1759528"/>
    <lineage>
        <taxon>Bacteria</taxon>
        <taxon>Bacillati</taxon>
        <taxon>Cyanobacteriota</taxon>
        <taxon>Cyanophyceae</taxon>
        <taxon>Oscillatoriophycideae</taxon>
        <taxon>Oscillatoriales</taxon>
        <taxon>Oscillatoriaceae</taxon>
        <taxon>Phormidium</taxon>
    </lineage>
</organism>
<name>A0ABS3FYX2_9CYAN</name>
<proteinExistence type="predicted"/>
<dbReference type="RefSeq" id="WP_207090749.1">
    <property type="nucleotide sequence ID" value="NZ_JAFLQW010000675.1"/>
</dbReference>
<dbReference type="EMBL" id="JAFLQW010000675">
    <property type="protein sequence ID" value="MBO0352338.1"/>
    <property type="molecule type" value="Genomic_DNA"/>
</dbReference>
<comment type="caution">
    <text evidence="1">The sequence shown here is derived from an EMBL/GenBank/DDBJ whole genome shotgun (WGS) entry which is preliminary data.</text>
</comment>
<evidence type="ECO:0000313" key="1">
    <source>
        <dbReference type="EMBL" id="MBO0352338.1"/>
    </source>
</evidence>
<reference evidence="1 2" key="1">
    <citation type="submission" date="2021-03" db="EMBL/GenBank/DDBJ databases">
        <title>Metabolic Capacity of the Antarctic Cyanobacterium Phormidium pseudopriestleyi that Sustains Oxygenic Photosynthesis in the Presence of Hydrogen Sulfide.</title>
        <authorList>
            <person name="Lumian J.E."/>
            <person name="Jungblut A.D."/>
            <person name="Dillon M.L."/>
            <person name="Hawes I."/>
            <person name="Doran P.T."/>
            <person name="Mackey T.J."/>
            <person name="Dick G.J."/>
            <person name="Grettenberger C.L."/>
            <person name="Sumner D.Y."/>
        </authorList>
    </citation>
    <scope>NUCLEOTIDE SEQUENCE [LARGE SCALE GENOMIC DNA]</scope>
    <source>
        <strain evidence="1 2">FRX01</strain>
    </source>
</reference>
<sequence length="68" mass="7461">MIDFLVESAFKTGCLSVESEALIRQVLATKGCKSADLDSLEKLWEALNTGCICREAGSKLAMPLLERR</sequence>
<dbReference type="Proteomes" id="UP000664844">
    <property type="component" value="Unassembled WGS sequence"/>
</dbReference>
<gene>
    <name evidence="1" type="ORF">J0895_25305</name>
</gene>
<protein>
    <submittedName>
        <fullName evidence="1">Uncharacterized protein</fullName>
    </submittedName>
</protein>
<keyword evidence="2" id="KW-1185">Reference proteome</keyword>